<reference evidence="1" key="1">
    <citation type="submission" date="2021-06" db="EMBL/GenBank/DDBJ databases">
        <authorList>
            <person name="Kallberg Y."/>
            <person name="Tangrot J."/>
            <person name="Rosling A."/>
        </authorList>
    </citation>
    <scope>NUCLEOTIDE SEQUENCE</scope>
    <source>
        <strain evidence="1">28 12/20/2015</strain>
    </source>
</reference>
<dbReference type="Proteomes" id="UP000789366">
    <property type="component" value="Unassembled WGS sequence"/>
</dbReference>
<dbReference type="EMBL" id="CAJVPW010053284">
    <property type="protein sequence ID" value="CAG8769752.1"/>
    <property type="molecule type" value="Genomic_DNA"/>
</dbReference>
<protein>
    <submittedName>
        <fullName evidence="1">1573_t:CDS:1</fullName>
    </submittedName>
</protein>
<name>A0ACA9QYZ1_9GLOM</name>
<sequence length="58" mass="6646">GSTFVQGAQHSTKMFKIRPRFPTFIQAFEEASRLCVGMQFESWDYVNLVLLAYGQQKG</sequence>
<evidence type="ECO:0000313" key="2">
    <source>
        <dbReference type="Proteomes" id="UP000789366"/>
    </source>
</evidence>
<proteinExistence type="predicted"/>
<evidence type="ECO:0000313" key="1">
    <source>
        <dbReference type="EMBL" id="CAG8769752.1"/>
    </source>
</evidence>
<gene>
    <name evidence="1" type="ORF">SPELUC_LOCUS15695</name>
</gene>
<keyword evidence="2" id="KW-1185">Reference proteome</keyword>
<organism evidence="1 2">
    <name type="scientific">Cetraspora pellucida</name>
    <dbReference type="NCBI Taxonomy" id="1433469"/>
    <lineage>
        <taxon>Eukaryota</taxon>
        <taxon>Fungi</taxon>
        <taxon>Fungi incertae sedis</taxon>
        <taxon>Mucoromycota</taxon>
        <taxon>Glomeromycotina</taxon>
        <taxon>Glomeromycetes</taxon>
        <taxon>Diversisporales</taxon>
        <taxon>Gigasporaceae</taxon>
        <taxon>Cetraspora</taxon>
    </lineage>
</organism>
<feature type="non-terminal residue" evidence="1">
    <location>
        <position position="58"/>
    </location>
</feature>
<accession>A0ACA9QYZ1</accession>
<feature type="non-terminal residue" evidence="1">
    <location>
        <position position="1"/>
    </location>
</feature>
<comment type="caution">
    <text evidence="1">The sequence shown here is derived from an EMBL/GenBank/DDBJ whole genome shotgun (WGS) entry which is preliminary data.</text>
</comment>